<dbReference type="Pfam" id="PF16206">
    <property type="entry name" value="Mon2_C"/>
    <property type="match status" value="2"/>
</dbReference>
<evidence type="ECO:0000256" key="1">
    <source>
        <dbReference type="ARBA" id="ARBA00008144"/>
    </source>
</evidence>
<feature type="region of interest" description="Disordered" evidence="4">
    <location>
        <begin position="374"/>
        <end position="410"/>
    </location>
</feature>
<dbReference type="InterPro" id="IPR016024">
    <property type="entry name" value="ARM-type_fold"/>
</dbReference>
<feature type="domain" description="Mon2 C-terminal" evidence="6">
    <location>
        <begin position="1243"/>
        <end position="1767"/>
    </location>
</feature>
<feature type="region of interest" description="Disordered" evidence="4">
    <location>
        <begin position="676"/>
        <end position="695"/>
    </location>
</feature>
<dbReference type="EMBL" id="JAEPRE010000180">
    <property type="protein sequence ID" value="KAG2230857.1"/>
    <property type="molecule type" value="Genomic_DNA"/>
</dbReference>
<evidence type="ECO:0000256" key="3">
    <source>
        <dbReference type="ARBA" id="ARBA00022927"/>
    </source>
</evidence>
<evidence type="ECO:0000259" key="5">
    <source>
        <dbReference type="Pfam" id="PF12783"/>
    </source>
</evidence>
<feature type="region of interest" description="Disordered" evidence="4">
    <location>
        <begin position="914"/>
        <end position="939"/>
    </location>
</feature>
<reference evidence="8" key="1">
    <citation type="submission" date="2021-01" db="EMBL/GenBank/DDBJ databases">
        <title>Metabolic potential, ecology and presence of endohyphal bacteria is reflected in genomic diversity of Mucoromycotina.</title>
        <authorList>
            <person name="Muszewska A."/>
            <person name="Okrasinska A."/>
            <person name="Steczkiewicz K."/>
            <person name="Drgas O."/>
            <person name="Orlowska M."/>
            <person name="Perlinska-Lenart U."/>
            <person name="Aleksandrzak-Piekarczyk T."/>
            <person name="Szatraj K."/>
            <person name="Zielenkiewicz U."/>
            <person name="Pilsyk S."/>
            <person name="Malc E."/>
            <person name="Mieczkowski P."/>
            <person name="Kruszewska J.S."/>
            <person name="Biernat P."/>
            <person name="Pawlowska J."/>
        </authorList>
    </citation>
    <scope>NUCLEOTIDE SEQUENCE</scope>
    <source>
        <strain evidence="8">WA0000018081</strain>
    </source>
</reference>
<proteinExistence type="inferred from homology"/>
<keyword evidence="9" id="KW-1185">Reference proteome</keyword>
<evidence type="ECO:0000313" key="8">
    <source>
        <dbReference type="EMBL" id="KAG2230857.1"/>
    </source>
</evidence>
<dbReference type="InterPro" id="IPR032817">
    <property type="entry name" value="Mon2_C"/>
</dbReference>
<evidence type="ECO:0000259" key="6">
    <source>
        <dbReference type="Pfam" id="PF16206"/>
    </source>
</evidence>
<evidence type="ECO:0000256" key="2">
    <source>
        <dbReference type="ARBA" id="ARBA00022448"/>
    </source>
</evidence>
<gene>
    <name evidence="8" type="ORF">INT48_009238</name>
</gene>
<dbReference type="PANTHER" id="PTHR10663">
    <property type="entry name" value="GUANYL-NUCLEOTIDE EXCHANGE FACTOR"/>
    <property type="match status" value="1"/>
</dbReference>
<accession>A0A8H7VTJ5</accession>
<evidence type="ECO:0000313" key="9">
    <source>
        <dbReference type="Proteomes" id="UP000613177"/>
    </source>
</evidence>
<feature type="compositionally biased region" description="Acidic residues" evidence="4">
    <location>
        <begin position="916"/>
        <end position="930"/>
    </location>
</feature>
<comment type="similarity">
    <text evidence="1">Belongs to the MON2 family.</text>
</comment>
<dbReference type="Pfam" id="PF12783">
    <property type="entry name" value="Sec7-like_HUS"/>
    <property type="match status" value="1"/>
</dbReference>
<feature type="domain" description="Mon2 C-terminal" evidence="6">
    <location>
        <begin position="982"/>
        <end position="1235"/>
    </location>
</feature>
<keyword evidence="2" id="KW-0813">Transport</keyword>
<dbReference type="Pfam" id="PF16213">
    <property type="entry name" value="DCB"/>
    <property type="match status" value="1"/>
</dbReference>
<dbReference type="PANTHER" id="PTHR10663:SF333">
    <property type="entry name" value="PROTEIN MON2 HOMOLOG"/>
    <property type="match status" value="1"/>
</dbReference>
<name>A0A8H7VTJ5_9FUNG</name>
<evidence type="ECO:0008006" key="10">
    <source>
        <dbReference type="Google" id="ProtNLM"/>
    </source>
</evidence>
<protein>
    <recommendedName>
        <fullName evidence="10">Protein MON2 homolog</fullName>
    </recommendedName>
</protein>
<evidence type="ECO:0000259" key="7">
    <source>
        <dbReference type="Pfam" id="PF16213"/>
    </source>
</evidence>
<dbReference type="SUPFAM" id="SSF48371">
    <property type="entry name" value="ARM repeat"/>
    <property type="match status" value="2"/>
</dbReference>
<dbReference type="GO" id="GO:0015031">
    <property type="term" value="P:protein transport"/>
    <property type="evidence" value="ECO:0007669"/>
    <property type="project" value="UniProtKB-KW"/>
</dbReference>
<evidence type="ECO:0000256" key="4">
    <source>
        <dbReference type="SAM" id="MobiDB-lite"/>
    </source>
</evidence>
<feature type="domain" description="Mon2/Sec7/BIG1-like dimerisation and cyclophilin-binding" evidence="7">
    <location>
        <begin position="3"/>
        <end position="176"/>
    </location>
</feature>
<dbReference type="Proteomes" id="UP000613177">
    <property type="component" value="Unassembled WGS sequence"/>
</dbReference>
<dbReference type="InterPro" id="IPR032691">
    <property type="entry name" value="Mon2/Sec7/BIG1-like_HUS"/>
</dbReference>
<dbReference type="GO" id="GO:0005794">
    <property type="term" value="C:Golgi apparatus"/>
    <property type="evidence" value="ECO:0007669"/>
    <property type="project" value="UniProtKB-ARBA"/>
</dbReference>
<keyword evidence="3" id="KW-0653">Protein transport</keyword>
<dbReference type="InterPro" id="IPR032629">
    <property type="entry name" value="DCB_dom"/>
</dbReference>
<feature type="compositionally biased region" description="Polar residues" evidence="4">
    <location>
        <begin position="386"/>
        <end position="410"/>
    </location>
</feature>
<sequence length="1779" mass="198099">MSGLTAFLQTELLTLSSEARRKHPEIKEAAERLSVILRSFKERPGYSIANELAKTEDALRPFVLACETKQVKLVTIAIGCIQKLISFHAIPETSVRTILRTLTDISVHGVEIQLKILQTVLPLLNNYRSVHDDILAEALLICFRLQDSKIVVVNNTAAATLRQLVIFVFDKVAKEDTMGLEKSDANQQVEISTGEKIKLHPCAKDAYYLFQDLCLLTNGDHPEYLRLNHLSKTFGLELIESVLTNHYELFREHKELSAILKERVCPMFIKNFSEKNEFPQTMRLTRVVYILIKQFSEILVMECEIFLSMFVKILEPENPLWLRVLVMEVFRGVCSDAVLTSSIYNWYDGQNSATNVFRDMITGFGRLATEKPQSIGAHQGGRESAEYSSGNTGYASHANQGGSVTSDGLSTSTSTMRIQCIDQLDKADPPTIPDTYIYYLALLCLNSIADGLAGFALPRFSPGSIKSQEKTTAEETTNKDLTLVTDMANVAWPGLLAAMSFYLTANLDEDLFQSTMRSYQNFTNVCGVLNLVTPRDAFLTNLCRNSIPIIPLLSSGYVTTPAMGKTNSSTSINTTLSLSGTTTAVSFTDLPVHQQQAVANITLNDKNLYSLRVLLNITMFLSSTLGSSWYLVLETLQLADFLLFNRPVPKGTSASATGNTSTAASSVALRRTLTGSPASSNAINQLTSNSQPSNNQMMDADHITIISASFNRLFENSKYLDNESFIAFASALCRMSSEVTGTPFSDDQSLSKSKSSRAKIFNGRSFAVEKLEYISTLDMGRLINSSSSKKIWDLIMSHLVATANYSSTPASIRTQCCDAISDIILTAMNYVLSEYKQVNEDTQTRLLLVLNQCINYSEETNQQEPKTFSEVQKMGLETLNNLLQTSGHSFTCGWGIIFDMLRHVAVCAIGPPADQHEEEEDQGQETDENTLVEKTNERSSIDTTASSIVTGGGSIMTTTTAGPKPATGLIKVAFSSLQLICTDFLSLLSPDCLRQCIATLGSFGMQSDDLNISLTAVGLLWNLSDFIQTRRMEIKKSQPDTDETIDKDSMNIDLALSQEDDSNPRTYSILWMLLLLQLSHTCIDWRPEVRNGANQTLFRTITMNGHILGPCLWDACIWQVLFPLLDSIKMSSIRASKISNGSKASSPTANDRDSSGFMLHHSRDTADKQWDETKVLILTGVSSIFSDFLPNLYRLKHFSRAFRLLLAHLEDSCLRSSQEVSLASIKSFKTIVTISEDFKELMMELSELWRRAWYTWEVIGYGISQSMNADDLAQKKESPLLDDEPELQSLTLSLSCSSAAPISQDFTQDTLTSFVGMFTDLYRLISDSFSLEDVSSLLSVLRNVMVYSTSPQYRPDVDHTSPLQEAVLEAVQTLDMNVTGVPPLVLADLAEYMTLAFLSPPEDGRNKNRGYIPPSQRKFSTVTYIALNKKCSSLVANLFKLHANVLDLYTEGVFERMIGAYGLPMKLKYDCPPSYKHGDDKTPLWKVATDGLLQVLKIGLETLQNFGEEVPTERFVGVWRTLVDILEGSLLSPSSPPENMKIEELDVDEHFDISVLNVIQNDIVIYMGTRVPIEVIEKLVNVIRESSRLYYVEDTMTEEKEDGKSRILASDRSSDIVGTTGTIVPVMKESFAYASLMTLFTLCSAEKKDHLEVRKRIAEVAIPVLLERCEIVLKNYTADEPLLGRCPFPRYLMGVRKEEMLFFLKQSIQLKLQENILTITTGDDNQNIVKQLLLSGPRAHLFYLYPSLCSMITCEDDVVVGLIRECLQVVGLEMGLAPV</sequence>
<organism evidence="8 9">
    <name type="scientific">Thamnidium elegans</name>
    <dbReference type="NCBI Taxonomy" id="101142"/>
    <lineage>
        <taxon>Eukaryota</taxon>
        <taxon>Fungi</taxon>
        <taxon>Fungi incertae sedis</taxon>
        <taxon>Mucoromycota</taxon>
        <taxon>Mucoromycotina</taxon>
        <taxon>Mucoromycetes</taxon>
        <taxon>Mucorales</taxon>
        <taxon>Mucorineae</taxon>
        <taxon>Mucoraceae</taxon>
        <taxon>Thamnidium</taxon>
    </lineage>
</organism>
<comment type="caution">
    <text evidence="8">The sequence shown here is derived from an EMBL/GenBank/DDBJ whole genome shotgun (WGS) entry which is preliminary data.</text>
</comment>
<feature type="domain" description="Mon2/Sec7/BIG1-like HUS" evidence="5">
    <location>
        <begin position="202"/>
        <end position="356"/>
    </location>
</feature>